<name>A0ABU8B2Z5_9BRAD</name>
<comment type="caution">
    <text evidence="1">The sequence shown here is derived from an EMBL/GenBank/DDBJ whole genome shotgun (WGS) entry which is preliminary data.</text>
</comment>
<dbReference type="EMBL" id="JAZHRV010000001">
    <property type="protein sequence ID" value="MEH2552915.1"/>
    <property type="molecule type" value="Genomic_DNA"/>
</dbReference>
<dbReference type="SUPFAM" id="SSF47413">
    <property type="entry name" value="lambda repressor-like DNA-binding domains"/>
    <property type="match status" value="1"/>
</dbReference>
<dbReference type="RefSeq" id="WP_334477285.1">
    <property type="nucleotide sequence ID" value="NZ_JAZHRV010000001.1"/>
</dbReference>
<reference evidence="1 2" key="1">
    <citation type="submission" date="2024-02" db="EMBL/GenBank/DDBJ databases">
        <title>Adaptive strategies in a cosmopolitan and abundant soil bacterium.</title>
        <authorList>
            <person name="Carini P."/>
        </authorList>
    </citation>
    <scope>NUCLEOTIDE SEQUENCE [LARGE SCALE GENOMIC DNA]</scope>
    <source>
        <strain evidence="1 2">AZCC 1608</strain>
    </source>
</reference>
<dbReference type="InterPro" id="IPR014057">
    <property type="entry name" value="HI1420"/>
</dbReference>
<organism evidence="1 2">
    <name type="scientific">Bradyrhizobium algeriense</name>
    <dbReference type="NCBI Taxonomy" id="634784"/>
    <lineage>
        <taxon>Bacteria</taxon>
        <taxon>Pseudomonadati</taxon>
        <taxon>Pseudomonadota</taxon>
        <taxon>Alphaproteobacteria</taxon>
        <taxon>Hyphomicrobiales</taxon>
        <taxon>Nitrobacteraceae</taxon>
        <taxon>Bradyrhizobium</taxon>
    </lineage>
</organism>
<gene>
    <name evidence="1" type="ORF">V1286_000444</name>
</gene>
<keyword evidence="2" id="KW-1185">Reference proteome</keyword>
<evidence type="ECO:0000313" key="1">
    <source>
        <dbReference type="EMBL" id="MEH2552915.1"/>
    </source>
</evidence>
<protein>
    <submittedName>
        <fullName evidence="1">Addiction module antidote protein</fullName>
    </submittedName>
</protein>
<sequence>MKKAKAKGNVKENVKANANAKVTYAPFEVADYLDSEEAIAEYLSLAARDENPGVLLKALGDVAKARGMAEVAKASGLGRESLYKTLAPGAKPRFETIATIMRALNVGFSIESRLPVRAKKARKLKAA</sequence>
<accession>A0ABU8B2Z5</accession>
<evidence type="ECO:0000313" key="2">
    <source>
        <dbReference type="Proteomes" id="UP001364224"/>
    </source>
</evidence>
<dbReference type="InterPro" id="IPR010982">
    <property type="entry name" value="Lambda_DNA-bd_dom_sf"/>
</dbReference>
<dbReference type="PANTHER" id="PTHR40275:SF1">
    <property type="entry name" value="SSL7038 PROTEIN"/>
    <property type="match status" value="1"/>
</dbReference>
<dbReference type="NCBIfam" id="TIGR02684">
    <property type="entry name" value="dnstrm_HI1420"/>
    <property type="match status" value="1"/>
</dbReference>
<dbReference type="Pfam" id="PF21716">
    <property type="entry name" value="dnstrm_HI1420"/>
    <property type="match status" value="1"/>
</dbReference>
<dbReference type="PANTHER" id="PTHR40275">
    <property type="entry name" value="SSL7038 PROTEIN"/>
    <property type="match status" value="1"/>
</dbReference>
<dbReference type="Proteomes" id="UP001364224">
    <property type="component" value="Unassembled WGS sequence"/>
</dbReference>
<proteinExistence type="predicted"/>